<dbReference type="SUPFAM" id="SSF47203">
    <property type="entry name" value="Acyl-CoA dehydrogenase C-terminal domain-like"/>
    <property type="match status" value="1"/>
</dbReference>
<gene>
    <name evidence="3" type="ORF">DN412_34820</name>
</gene>
<dbReference type="Pfam" id="PF08028">
    <property type="entry name" value="Acyl-CoA_dh_2"/>
    <property type="match status" value="1"/>
</dbReference>
<keyword evidence="4" id="KW-1185">Reference proteome</keyword>
<comment type="caution">
    <text evidence="3">The sequence shown here is derived from an EMBL/GenBank/DDBJ whole genome shotgun (WGS) entry which is preliminary data.</text>
</comment>
<dbReference type="InterPro" id="IPR009100">
    <property type="entry name" value="AcylCoA_DH/oxidase_NM_dom_sf"/>
</dbReference>
<dbReference type="Gene3D" id="1.10.540.10">
    <property type="entry name" value="Acyl-CoA dehydrogenase/oxidase, N-terminal domain"/>
    <property type="match status" value="1"/>
</dbReference>
<organism evidence="3 4">
    <name type="scientific">Cupriavidus lacunae</name>
    <dbReference type="NCBI Taxonomy" id="2666307"/>
    <lineage>
        <taxon>Bacteria</taxon>
        <taxon>Pseudomonadati</taxon>
        <taxon>Pseudomonadota</taxon>
        <taxon>Betaproteobacteria</taxon>
        <taxon>Burkholderiales</taxon>
        <taxon>Burkholderiaceae</taxon>
        <taxon>Cupriavidus</taxon>
    </lineage>
</organism>
<proteinExistence type="predicted"/>
<dbReference type="SUPFAM" id="SSF56645">
    <property type="entry name" value="Acyl-CoA dehydrogenase NM domain-like"/>
    <property type="match status" value="1"/>
</dbReference>
<protein>
    <submittedName>
        <fullName evidence="3">Acyl-CoA dehydrogenase</fullName>
    </submittedName>
</protein>
<dbReference type="InterPro" id="IPR037069">
    <property type="entry name" value="AcylCoA_DH/ox_N_sf"/>
</dbReference>
<dbReference type="InterPro" id="IPR046373">
    <property type="entry name" value="Acyl-CoA_Oxase/DH_mid-dom_sf"/>
</dbReference>
<dbReference type="EMBL" id="QKWJ01000081">
    <property type="protein sequence ID" value="RDK05825.1"/>
    <property type="molecule type" value="Genomic_DNA"/>
</dbReference>
<evidence type="ECO:0000259" key="2">
    <source>
        <dbReference type="Pfam" id="PF08028"/>
    </source>
</evidence>
<dbReference type="Proteomes" id="UP000255165">
    <property type="component" value="Unassembled WGS sequence"/>
</dbReference>
<reference evidence="4" key="1">
    <citation type="submission" date="2018-06" db="EMBL/GenBank/DDBJ databases">
        <authorList>
            <person name="Feng T."/>
            <person name="Jeon C.O."/>
        </authorList>
    </citation>
    <scope>NUCLEOTIDE SEQUENCE [LARGE SCALE GENOMIC DNA]</scope>
    <source>
        <strain evidence="4">S23</strain>
    </source>
</reference>
<dbReference type="InterPro" id="IPR013107">
    <property type="entry name" value="Acyl-CoA_DH_C"/>
</dbReference>
<feature type="domain" description="Acyl-CoA dehydrogenase C-terminal" evidence="2">
    <location>
        <begin position="262"/>
        <end position="389"/>
    </location>
</feature>
<sequence length="425" mass="46174">MGTFDIFATASIASRKSTNPLPLDVDGTAYRERALAAGAEFVANVEKVVPLINAHRAESERIGRVANASVAAMKEVGVFRALTPLQFGGLELPPAAFFDGIMRIGAADPSAAWIGGQLTVHSFEVALMDERMQKEFWANGPDTVASSSYAPIGKARVVEGGYILDGTWTFSSGVDHAEWVVLGGGDRNYVVPLSDVTIDHESWDVSGLRGTGSKAVTLREVFVPEYRVHKLADTLNDADAGLVINNRPLFRLSFSAMFNSTMSNAAIGMTMGGLQEFIEQTRVRLGRQGTGTASSANPFMQVRLAQALTKVKGVRQRHLENWRMLFDLACREEEPTQMEKLRVRYEASDAAGTCFEAFADIWPHAGAAAIKEGNPMQNAFRDLMAMRNHGSAGREAAACQYIGSMFDQPGPSQSKVDMAMVSYYK</sequence>
<dbReference type="GO" id="GO:0050660">
    <property type="term" value="F:flavin adenine dinucleotide binding"/>
    <property type="evidence" value="ECO:0007669"/>
    <property type="project" value="InterPro"/>
</dbReference>
<dbReference type="Gene3D" id="2.40.110.10">
    <property type="entry name" value="Butyryl-CoA Dehydrogenase, subunit A, domain 2"/>
    <property type="match status" value="1"/>
</dbReference>
<dbReference type="InterPro" id="IPR036250">
    <property type="entry name" value="AcylCo_DH-like_C"/>
</dbReference>
<dbReference type="Gene3D" id="1.20.140.10">
    <property type="entry name" value="Butyryl-CoA Dehydrogenase, subunit A, domain 3"/>
    <property type="match status" value="1"/>
</dbReference>
<evidence type="ECO:0000313" key="3">
    <source>
        <dbReference type="EMBL" id="RDK05825.1"/>
    </source>
</evidence>
<accession>A0A370NJQ6</accession>
<dbReference type="RefSeq" id="WP_115215734.1">
    <property type="nucleotide sequence ID" value="NZ_QKWJ01000081.1"/>
</dbReference>
<dbReference type="AlphaFoldDB" id="A0A370NJQ6"/>
<keyword evidence="1" id="KW-0560">Oxidoreductase</keyword>
<dbReference type="GO" id="GO:0016627">
    <property type="term" value="F:oxidoreductase activity, acting on the CH-CH group of donors"/>
    <property type="evidence" value="ECO:0007669"/>
    <property type="project" value="InterPro"/>
</dbReference>
<dbReference type="PIRSF" id="PIRSF016578">
    <property type="entry name" value="HsaA"/>
    <property type="match status" value="1"/>
</dbReference>
<name>A0A370NJQ6_9BURK</name>
<evidence type="ECO:0000256" key="1">
    <source>
        <dbReference type="ARBA" id="ARBA00023002"/>
    </source>
</evidence>
<evidence type="ECO:0000313" key="4">
    <source>
        <dbReference type="Proteomes" id="UP000255165"/>
    </source>
</evidence>